<feature type="signal peptide" evidence="2">
    <location>
        <begin position="1"/>
        <end position="24"/>
    </location>
</feature>
<dbReference type="InterPro" id="IPR050789">
    <property type="entry name" value="Diverse_Enzym_Activities"/>
</dbReference>
<reference evidence="5" key="1">
    <citation type="submission" date="2021-11" db="EMBL/GenBank/DDBJ databases">
        <title>Cultivation dependent microbiological survey of springs from the worlds oldest radium mine currently devoted to the extraction of radon-saturated water.</title>
        <authorList>
            <person name="Kapinusova G."/>
            <person name="Smrhova T."/>
            <person name="Strejcek M."/>
            <person name="Suman J."/>
            <person name="Jani K."/>
            <person name="Pajer P."/>
            <person name="Uhlik O."/>
        </authorList>
    </citation>
    <scope>NUCLEOTIDE SEQUENCE [LARGE SCALE GENOMIC DNA]</scope>
    <source>
        <strain evidence="5">J379</strain>
    </source>
</reference>
<keyword evidence="5" id="KW-1185">Reference proteome</keyword>
<dbReference type="PANTHER" id="PTHR43283">
    <property type="entry name" value="BETA-LACTAMASE-RELATED"/>
    <property type="match status" value="1"/>
</dbReference>
<feature type="region of interest" description="Disordered" evidence="1">
    <location>
        <begin position="32"/>
        <end position="71"/>
    </location>
</feature>
<organism evidence="4 5">
    <name type="scientific">Svornostia abyssi</name>
    <dbReference type="NCBI Taxonomy" id="2898438"/>
    <lineage>
        <taxon>Bacteria</taxon>
        <taxon>Bacillati</taxon>
        <taxon>Actinomycetota</taxon>
        <taxon>Thermoleophilia</taxon>
        <taxon>Solirubrobacterales</taxon>
        <taxon>Baekduiaceae</taxon>
        <taxon>Svornostia</taxon>
    </lineage>
</organism>
<dbReference type="Proteomes" id="UP001058860">
    <property type="component" value="Chromosome"/>
</dbReference>
<proteinExistence type="predicted"/>
<evidence type="ECO:0000256" key="2">
    <source>
        <dbReference type="SAM" id="SignalP"/>
    </source>
</evidence>
<name>A0ABY5PC54_9ACTN</name>
<evidence type="ECO:0000313" key="5">
    <source>
        <dbReference type="Proteomes" id="UP001058860"/>
    </source>
</evidence>
<evidence type="ECO:0000256" key="1">
    <source>
        <dbReference type="SAM" id="MobiDB-lite"/>
    </source>
</evidence>
<evidence type="ECO:0000259" key="3">
    <source>
        <dbReference type="Pfam" id="PF00144"/>
    </source>
</evidence>
<feature type="domain" description="Beta-lactamase-related" evidence="3">
    <location>
        <begin position="89"/>
        <end position="425"/>
    </location>
</feature>
<sequence>MFRQTVVATLAVATLAIVPTCAVAAAPAAPGIGSLTTPPPPPPDPHPDPDPADPPITAQPQGPAPGPQDLVSEPVVEPEAFASEIEDRLGGADGPVGYAYAITRNGQLAAADGIGDARAAVDGQQGFTEDTRLEVMSVTKPMSAMALQKLLAQRGIPVDTPIGAYLPATWEKGPAFEPDSANPVTFRHLLTHTSGFKQYIDGLPDPDVYGNTWDGMQLLAASDLTPGGTPKYKNANYVMVRVLIARLTGVAGLGIGPLAFVTENNNSKKYLKYLNKEVFSKAGVPNVRCWVDDDEEDTAALVYDRDDVAAGGRLIERDGDSRKHCGGHTGLHLSAIDLVKVATYLRRTENILPALARDRMFSDLLGWNRSSNNPDEGSLGFWWHDGWGHWFSGATERQVFTCVMALRQNYEAALVMNSLPGNTCGTLKAAFEDAA</sequence>
<gene>
    <name evidence="4" type="ORF">LRS13_16235</name>
</gene>
<dbReference type="SUPFAM" id="SSF56601">
    <property type="entry name" value="beta-lactamase/transpeptidase-like"/>
    <property type="match status" value="1"/>
</dbReference>
<dbReference type="InterPro" id="IPR012338">
    <property type="entry name" value="Beta-lactam/transpept-like"/>
</dbReference>
<dbReference type="Pfam" id="PF00144">
    <property type="entry name" value="Beta-lactamase"/>
    <property type="match status" value="1"/>
</dbReference>
<keyword evidence="2" id="KW-0732">Signal</keyword>
<dbReference type="InterPro" id="IPR001466">
    <property type="entry name" value="Beta-lactam-related"/>
</dbReference>
<dbReference type="PANTHER" id="PTHR43283:SF3">
    <property type="entry name" value="BETA-LACTAMASE FAMILY PROTEIN (AFU_ORTHOLOGUE AFUA_5G07500)"/>
    <property type="match status" value="1"/>
</dbReference>
<dbReference type="RefSeq" id="WP_353862787.1">
    <property type="nucleotide sequence ID" value="NZ_CP088295.1"/>
</dbReference>
<accession>A0ABY5PC54</accession>
<dbReference type="Gene3D" id="3.40.710.10">
    <property type="entry name" value="DD-peptidase/beta-lactamase superfamily"/>
    <property type="match status" value="1"/>
</dbReference>
<evidence type="ECO:0000313" key="4">
    <source>
        <dbReference type="EMBL" id="UUY02254.1"/>
    </source>
</evidence>
<feature type="chain" id="PRO_5045700675" evidence="2">
    <location>
        <begin position="25"/>
        <end position="435"/>
    </location>
</feature>
<protein>
    <submittedName>
        <fullName evidence="4">Beta-lactamase family protein</fullName>
    </submittedName>
</protein>
<dbReference type="EMBL" id="CP088295">
    <property type="protein sequence ID" value="UUY02254.1"/>
    <property type="molecule type" value="Genomic_DNA"/>
</dbReference>